<dbReference type="InterPro" id="IPR015325">
    <property type="entry name" value="Suc_Porlyase_C"/>
</dbReference>
<name>A0A7W9KG22_9PSEU</name>
<dbReference type="RefSeq" id="WP_184862074.1">
    <property type="nucleotide sequence ID" value="NZ_JACHIR010000001.1"/>
</dbReference>
<dbReference type="Pfam" id="PF09244">
    <property type="entry name" value="Suc_Porlyase_C"/>
    <property type="match status" value="1"/>
</dbReference>
<comment type="caution">
    <text evidence="2">The sequence shown here is derived from an EMBL/GenBank/DDBJ whole genome shotgun (WGS) entry which is preliminary data.</text>
</comment>
<gene>
    <name evidence="2" type="ORF">BJ998_002941</name>
</gene>
<sequence>MGGSDVAAWYGPWGMVKPDDAAALCAGLDVPWWICGGWAIEAYAAVRREHRDIDLGVFRRDLPAVIEHFSARFHVWAFGDGALKPVTWGEDLPSWAGQLWIREHASAPWLLDIKLTDDRDGKWVYQRDPSLALPLAEATWEGRGIRYLRPELVILFKARDALARDEADLVATLPWLDAAGRHRCADLISRQHPDHPWLKLLG</sequence>
<accession>A0A7W9KG22</accession>
<dbReference type="AlphaFoldDB" id="A0A7W9KG22"/>
<dbReference type="InterPro" id="IPR019646">
    <property type="entry name" value="Aminoglyc_AdlTrfase"/>
</dbReference>
<dbReference type="Gene3D" id="3.30.460.40">
    <property type="match status" value="1"/>
</dbReference>
<organism evidence="2 3">
    <name type="scientific">Kutzneria kofuensis</name>
    <dbReference type="NCBI Taxonomy" id="103725"/>
    <lineage>
        <taxon>Bacteria</taxon>
        <taxon>Bacillati</taxon>
        <taxon>Actinomycetota</taxon>
        <taxon>Actinomycetes</taxon>
        <taxon>Pseudonocardiales</taxon>
        <taxon>Pseudonocardiaceae</taxon>
        <taxon>Kutzneria</taxon>
    </lineage>
</organism>
<evidence type="ECO:0000313" key="2">
    <source>
        <dbReference type="EMBL" id="MBB5891745.1"/>
    </source>
</evidence>
<proteinExistence type="predicted"/>
<keyword evidence="3" id="KW-1185">Reference proteome</keyword>
<evidence type="ECO:0000259" key="1">
    <source>
        <dbReference type="Pfam" id="PF09244"/>
    </source>
</evidence>
<protein>
    <recommendedName>
        <fullName evidence="1">Sucrose phosphorylase C-terminal domain-containing protein</fullName>
    </recommendedName>
</protein>
<dbReference type="Proteomes" id="UP000585638">
    <property type="component" value="Unassembled WGS sequence"/>
</dbReference>
<evidence type="ECO:0000313" key="3">
    <source>
        <dbReference type="Proteomes" id="UP000585638"/>
    </source>
</evidence>
<feature type="domain" description="Sucrose phosphorylase C-terminal" evidence="1">
    <location>
        <begin position="151"/>
        <end position="189"/>
    </location>
</feature>
<dbReference type="Pfam" id="PF10706">
    <property type="entry name" value="Aminoglyc_resit"/>
    <property type="match status" value="1"/>
</dbReference>
<dbReference type="EMBL" id="JACHIR010000001">
    <property type="protein sequence ID" value="MBB5891745.1"/>
    <property type="molecule type" value="Genomic_DNA"/>
</dbReference>
<reference evidence="2 3" key="1">
    <citation type="submission" date="2020-08" db="EMBL/GenBank/DDBJ databases">
        <title>Sequencing the genomes of 1000 actinobacteria strains.</title>
        <authorList>
            <person name="Klenk H.-P."/>
        </authorList>
    </citation>
    <scope>NUCLEOTIDE SEQUENCE [LARGE SCALE GENOMIC DNA]</scope>
    <source>
        <strain evidence="2 3">DSM 43851</strain>
    </source>
</reference>